<evidence type="ECO:0000313" key="2">
    <source>
        <dbReference type="Proteomes" id="UP000051248"/>
    </source>
</evidence>
<dbReference type="RefSeq" id="WP_025024735.1">
    <property type="nucleotide sequence ID" value="NZ_AZDZ01000022.1"/>
</dbReference>
<reference evidence="1 2" key="1">
    <citation type="journal article" date="2015" name="Genome Announc.">
        <title>Expanding the biotechnology potential of lactobacilli through comparative genomics of 213 strains and associated genera.</title>
        <authorList>
            <person name="Sun Z."/>
            <person name="Harris H.M."/>
            <person name="McCann A."/>
            <person name="Guo C."/>
            <person name="Argimon S."/>
            <person name="Zhang W."/>
            <person name="Yang X."/>
            <person name="Jeffery I.B."/>
            <person name="Cooney J.C."/>
            <person name="Kagawa T.F."/>
            <person name="Liu W."/>
            <person name="Song Y."/>
            <person name="Salvetti E."/>
            <person name="Wrobel A."/>
            <person name="Rasinkangas P."/>
            <person name="Parkhill J."/>
            <person name="Rea M.C."/>
            <person name="O'Sullivan O."/>
            <person name="Ritari J."/>
            <person name="Douillard F.P."/>
            <person name="Paul Ross R."/>
            <person name="Yang R."/>
            <person name="Briner A.E."/>
            <person name="Felis G.E."/>
            <person name="de Vos W.M."/>
            <person name="Barrangou R."/>
            <person name="Klaenhammer T.R."/>
            <person name="Caufield P.W."/>
            <person name="Cui Y."/>
            <person name="Zhang H."/>
            <person name="O'Toole P.W."/>
        </authorList>
    </citation>
    <scope>NUCLEOTIDE SEQUENCE [LARGE SCALE GENOMIC DNA]</scope>
    <source>
        <strain evidence="1 2">DSM 19682</strain>
    </source>
</reference>
<protein>
    <submittedName>
        <fullName evidence="1">Uncharacterized protein</fullName>
    </submittedName>
</protein>
<proteinExistence type="predicted"/>
<keyword evidence="2" id="KW-1185">Reference proteome</keyword>
<dbReference type="PATRIC" id="fig|1423775.4.peg.2569"/>
<comment type="caution">
    <text evidence="1">The sequence shown here is derived from an EMBL/GenBank/DDBJ whole genome shotgun (WGS) entry which is preliminary data.</text>
</comment>
<name>A0A0R1K646_9LACO</name>
<dbReference type="EMBL" id="AZDZ01000022">
    <property type="protein sequence ID" value="KRK78747.1"/>
    <property type="molecule type" value="Genomic_DNA"/>
</dbReference>
<dbReference type="STRING" id="1423775.FD03_GL002525"/>
<sequence>MKIAVMMDSFRSIIGFADSKTAEKQSKIKGWTLVESDPSFLVSEMYLWTVRQFDNKLVHVSSQLTPDEENQKSQTELTSMLMAQGQDIESIKQSITELTNLQLQSTTGGN</sequence>
<organism evidence="1 2">
    <name type="scientific">Companilactobacillus nodensis DSM 19682 = JCM 14932 = NBRC 107160</name>
    <dbReference type="NCBI Taxonomy" id="1423775"/>
    <lineage>
        <taxon>Bacteria</taxon>
        <taxon>Bacillati</taxon>
        <taxon>Bacillota</taxon>
        <taxon>Bacilli</taxon>
        <taxon>Lactobacillales</taxon>
        <taxon>Lactobacillaceae</taxon>
        <taxon>Companilactobacillus</taxon>
    </lineage>
</organism>
<accession>A0A0R1K646</accession>
<dbReference type="Proteomes" id="UP000051248">
    <property type="component" value="Unassembled WGS sequence"/>
</dbReference>
<dbReference type="AlphaFoldDB" id="A0A0R1K646"/>
<dbReference type="OrthoDB" id="2328965at2"/>
<evidence type="ECO:0000313" key="1">
    <source>
        <dbReference type="EMBL" id="KRK78747.1"/>
    </source>
</evidence>
<gene>
    <name evidence="1" type="ORF">FD03_GL002525</name>
</gene>